<dbReference type="HOGENOM" id="CLU_2243959_0_0_2"/>
<dbReference type="EMBL" id="CP000561">
    <property type="protein sequence ID" value="ABO08520.1"/>
    <property type="molecule type" value="Genomic_DNA"/>
</dbReference>
<organism evidence="1 2">
    <name type="scientific">Pyrobaculum calidifontis (strain DSM 21063 / JCM 11548 / VA1)</name>
    <dbReference type="NCBI Taxonomy" id="410359"/>
    <lineage>
        <taxon>Archaea</taxon>
        <taxon>Thermoproteota</taxon>
        <taxon>Thermoprotei</taxon>
        <taxon>Thermoproteales</taxon>
        <taxon>Thermoproteaceae</taxon>
        <taxon>Pyrobaculum</taxon>
    </lineage>
</organism>
<dbReference type="AlphaFoldDB" id="A3MV53"/>
<dbReference type="GeneID" id="4909200"/>
<dbReference type="OrthoDB" id="23552at2157"/>
<protein>
    <submittedName>
        <fullName evidence="1">Uncharacterized protein</fullName>
    </submittedName>
</protein>
<reference evidence="1" key="1">
    <citation type="submission" date="2007-02" db="EMBL/GenBank/DDBJ databases">
        <title>Complete sequence of Pyrobaculum calidifontis JCM 11548.</title>
        <authorList>
            <consortium name="US DOE Joint Genome Institute"/>
            <person name="Copeland A."/>
            <person name="Lucas S."/>
            <person name="Lapidus A."/>
            <person name="Barry K."/>
            <person name="Glavina del Rio T."/>
            <person name="Dalin E."/>
            <person name="Tice H."/>
            <person name="Pitluck S."/>
            <person name="Chain P."/>
            <person name="Malfatti S."/>
            <person name="Shin M."/>
            <person name="Vergez L."/>
            <person name="Schmutz J."/>
            <person name="Larimer F."/>
            <person name="Land M."/>
            <person name="Hauser L."/>
            <person name="Kyrpides N."/>
            <person name="Mikhailova N."/>
            <person name="Cozen A.E."/>
            <person name="Fitz-Gibbon S.T."/>
            <person name="House C.H."/>
            <person name="Saltikov C."/>
            <person name="Lowe T.M."/>
            <person name="Richardson P."/>
        </authorList>
    </citation>
    <scope>NUCLEOTIDE SEQUENCE [LARGE SCALE GENOMIC DNA]</scope>
    <source>
        <strain evidence="1">JCM 11548</strain>
    </source>
</reference>
<dbReference type="STRING" id="410359.Pcal_1095"/>
<dbReference type="Proteomes" id="UP000001431">
    <property type="component" value="Chromosome"/>
</dbReference>
<evidence type="ECO:0000313" key="2">
    <source>
        <dbReference type="Proteomes" id="UP000001431"/>
    </source>
</evidence>
<dbReference type="eggNOG" id="arCOG05653">
    <property type="taxonomic scope" value="Archaea"/>
</dbReference>
<evidence type="ECO:0000313" key="1">
    <source>
        <dbReference type="EMBL" id="ABO08520.1"/>
    </source>
</evidence>
<proteinExistence type="predicted"/>
<dbReference type="KEGG" id="pcl:Pcal_1095"/>
<gene>
    <name evidence="1" type="ordered locus">Pcal_1095</name>
</gene>
<name>A3MV53_PYRCJ</name>
<keyword evidence="2" id="KW-1185">Reference proteome</keyword>
<sequence length="98" mass="10624">MKKVFILGGGKRGLALAKKCGGIHVDYYAEVDPAEVEGGVQIHVEDRLQAFLFLDVAEAVYVFPDYAELLPHLPHAVVVAPPGHPLCSERPCVEEPCS</sequence>
<dbReference type="RefSeq" id="WP_011849778.1">
    <property type="nucleotide sequence ID" value="NC_009073.1"/>
</dbReference>
<accession>A3MV53</accession>